<evidence type="ECO:0000256" key="1">
    <source>
        <dbReference type="SAM" id="MobiDB-lite"/>
    </source>
</evidence>
<feature type="transmembrane region" description="Helical" evidence="2">
    <location>
        <begin position="963"/>
        <end position="987"/>
    </location>
</feature>
<keyword evidence="2" id="KW-0812">Transmembrane</keyword>
<sequence length="998" mass="114470">MPARPRRRAPNIPNDEMGEGAGRAVVRRPSHVNDLLTRPPKQRLNKTPKSSVEMKSPANLRFEPSVAELPEDVDTVDLEVGDVLMGDENDVVTAPTVTAPPLNEDVENGGDSSSNNGGEREEHVDSVTMEDEIRKMLNNDFPDLDDGGSCDPDIYDLVESVILAPCFEDSHCSHPDAEYNIKSWVEFLGPDQDWHLATIAKIHEEEDASTVDVISRVEETLEKERENTKVLLDEMVKRIDSNSLEIQNNRKTVKRLSTSLASKMKTEMEDTNSFASKTRVNILKNIVQGDALESRVNIDNVVFYYDCGYYNKRLDSKYIRAPEEGLRALYGGRPWLWQQYALLRYEEKVRFQSGHVDDFENLNPVEFAEEEWRKFYDKFRSKNGSHALYNEVLNERTEALQRLKNHIMSPFVLLDDVRRGETWESFDEASCFTYLSVLGSGYLIPIICMLIQVLMLLMLIISELGNRKRDLFSCPEGGISNSIVIFAVSILYLTKVVPDQLVHFYNVAGNANAPYSKMMSLRASIHSKGTDTLGQSLGFNIDIFMNSAFKSIALLLNIYVLFGTEEIIDLILNCIALEFISEMDEQYIDSDWYDPNQRWLRAGCIELTLRKYLATQELKDKAKVIEHFDLTEDDIIGLNELKSGGKTEFELCGFKNLRRAINDSESFQDSPEEENMRLLVRVVKELERPQATREFIKAKKFFGITQTIIMKVKRVLGLKETSHKAVFWKFYPFRTWKTWNKLLYCPIGKYSPNGSPDPKRYFNNLDKFVTRDTLVDVACVLCQACREKGKCCNDHCFRKALSFNLARLIVEASHRDETFVDRMGSFGEDLVRNVAKSVERSSSRLSPTIWKGGGGDGVTSVESPIHRKSIDTLRKTFQKSHSIRAPEPYEVEDLRKRAQDKYKKVDEFANYDNFSKISPVMSFVGDVFHMFVFKKMKDSVVHAIRVKNRVRVITLAFDWTLRWWIWVVSLLFFPIVVFAVIFGLPLFCMKKEVVDHFG</sequence>
<feature type="region of interest" description="Disordered" evidence="1">
    <location>
        <begin position="93"/>
        <end position="125"/>
    </location>
</feature>
<gene>
    <name evidence="3" type="ORF">TrCOL_g6196</name>
</gene>
<feature type="region of interest" description="Disordered" evidence="1">
    <location>
        <begin position="1"/>
        <end position="59"/>
    </location>
</feature>
<name>A0A9W7G0N9_9STRA</name>
<dbReference type="OrthoDB" id="193955at2759"/>
<accession>A0A9W7G0N9</accession>
<organism evidence="3 4">
    <name type="scientific">Triparma columacea</name>
    <dbReference type="NCBI Taxonomy" id="722753"/>
    <lineage>
        <taxon>Eukaryota</taxon>
        <taxon>Sar</taxon>
        <taxon>Stramenopiles</taxon>
        <taxon>Ochrophyta</taxon>
        <taxon>Bolidophyceae</taxon>
        <taxon>Parmales</taxon>
        <taxon>Triparmaceae</taxon>
        <taxon>Triparma</taxon>
    </lineage>
</organism>
<keyword evidence="2" id="KW-1133">Transmembrane helix</keyword>
<dbReference type="EMBL" id="BRYA01000638">
    <property type="protein sequence ID" value="GMI27080.1"/>
    <property type="molecule type" value="Genomic_DNA"/>
</dbReference>
<keyword evidence="2" id="KW-0472">Membrane</keyword>
<evidence type="ECO:0000313" key="4">
    <source>
        <dbReference type="Proteomes" id="UP001165065"/>
    </source>
</evidence>
<dbReference type="Proteomes" id="UP001165065">
    <property type="component" value="Unassembled WGS sequence"/>
</dbReference>
<protein>
    <submittedName>
        <fullName evidence="3">Uncharacterized protein</fullName>
    </submittedName>
</protein>
<evidence type="ECO:0000256" key="2">
    <source>
        <dbReference type="SAM" id="Phobius"/>
    </source>
</evidence>
<feature type="transmembrane region" description="Helical" evidence="2">
    <location>
        <begin position="442"/>
        <end position="461"/>
    </location>
</feature>
<evidence type="ECO:0000313" key="3">
    <source>
        <dbReference type="EMBL" id="GMI27080.1"/>
    </source>
</evidence>
<proteinExistence type="predicted"/>
<dbReference type="AlphaFoldDB" id="A0A9W7G0N9"/>
<keyword evidence="4" id="KW-1185">Reference proteome</keyword>
<comment type="caution">
    <text evidence="3">The sequence shown here is derived from an EMBL/GenBank/DDBJ whole genome shotgun (WGS) entry which is preliminary data.</text>
</comment>
<reference evidence="4" key="1">
    <citation type="journal article" date="2023" name="Commun. Biol.">
        <title>Genome analysis of Parmales, the sister group of diatoms, reveals the evolutionary specialization of diatoms from phago-mixotrophs to photoautotrophs.</title>
        <authorList>
            <person name="Ban H."/>
            <person name="Sato S."/>
            <person name="Yoshikawa S."/>
            <person name="Yamada K."/>
            <person name="Nakamura Y."/>
            <person name="Ichinomiya M."/>
            <person name="Sato N."/>
            <person name="Blanc-Mathieu R."/>
            <person name="Endo H."/>
            <person name="Kuwata A."/>
            <person name="Ogata H."/>
        </authorList>
    </citation>
    <scope>NUCLEOTIDE SEQUENCE [LARGE SCALE GENOMIC DNA]</scope>
</reference>
<feature type="transmembrane region" description="Helical" evidence="2">
    <location>
        <begin position="473"/>
        <end position="493"/>
    </location>
</feature>